<dbReference type="FunFam" id="1.10.132.20:FF:000001">
    <property type="entry name" value="Ribosome-recycling factor"/>
    <property type="match status" value="1"/>
</dbReference>
<protein>
    <recommendedName>
        <fullName evidence="6">Ribosome-recycling factor</fullName>
        <shortName evidence="6">RRF</shortName>
    </recommendedName>
    <alternativeName>
        <fullName evidence="6">Ribosome-releasing factor</fullName>
    </alternativeName>
</protein>
<evidence type="ECO:0000256" key="2">
    <source>
        <dbReference type="ARBA" id="ARBA00005912"/>
    </source>
</evidence>
<dbReference type="NCBIfam" id="TIGR00496">
    <property type="entry name" value="frr"/>
    <property type="match status" value="1"/>
</dbReference>
<dbReference type="InterPro" id="IPR036191">
    <property type="entry name" value="RRF_sf"/>
</dbReference>
<keyword evidence="3 6" id="KW-0963">Cytoplasm</keyword>
<dbReference type="RefSeq" id="WP_089411836.1">
    <property type="nucleotide sequence ID" value="NZ_FZQA01000002.1"/>
</dbReference>
<dbReference type="InterPro" id="IPR002661">
    <property type="entry name" value="Ribosome_recyc_fac"/>
</dbReference>
<dbReference type="PANTHER" id="PTHR20982:SF3">
    <property type="entry name" value="MITOCHONDRIAL RIBOSOME RECYCLING FACTOR PSEUDO 1"/>
    <property type="match status" value="1"/>
</dbReference>
<name>A0A239PQY3_9PROT</name>
<dbReference type="GO" id="GO:0043023">
    <property type="term" value="F:ribosomal large subunit binding"/>
    <property type="evidence" value="ECO:0007669"/>
    <property type="project" value="TreeGrafter"/>
</dbReference>
<dbReference type="GO" id="GO:0002184">
    <property type="term" value="P:cytoplasmic translational termination"/>
    <property type="evidence" value="ECO:0007669"/>
    <property type="project" value="TreeGrafter"/>
</dbReference>
<comment type="subcellular location">
    <subcellularLocation>
        <location evidence="1 6">Cytoplasm</location>
    </subcellularLocation>
</comment>
<keyword evidence="9" id="KW-1185">Reference proteome</keyword>
<dbReference type="InterPro" id="IPR023584">
    <property type="entry name" value="Ribosome_recyc_fac_dom"/>
</dbReference>
<keyword evidence="4 6" id="KW-0648">Protein biosynthesis</keyword>
<organism evidence="8 9">
    <name type="scientific">Amphiplicatus metriothermophilus</name>
    <dbReference type="NCBI Taxonomy" id="1519374"/>
    <lineage>
        <taxon>Bacteria</taxon>
        <taxon>Pseudomonadati</taxon>
        <taxon>Pseudomonadota</taxon>
        <taxon>Alphaproteobacteria</taxon>
        <taxon>Parvularculales</taxon>
        <taxon>Parvularculaceae</taxon>
        <taxon>Amphiplicatus</taxon>
    </lineage>
</organism>
<dbReference type="Proteomes" id="UP000198346">
    <property type="component" value="Unassembled WGS sequence"/>
</dbReference>
<dbReference type="OrthoDB" id="9804006at2"/>
<dbReference type="PANTHER" id="PTHR20982">
    <property type="entry name" value="RIBOSOME RECYCLING FACTOR"/>
    <property type="match status" value="1"/>
</dbReference>
<dbReference type="CDD" id="cd00520">
    <property type="entry name" value="RRF"/>
    <property type="match status" value="1"/>
</dbReference>
<evidence type="ECO:0000256" key="4">
    <source>
        <dbReference type="ARBA" id="ARBA00022917"/>
    </source>
</evidence>
<dbReference type="SUPFAM" id="SSF55194">
    <property type="entry name" value="Ribosome recycling factor, RRF"/>
    <property type="match status" value="1"/>
</dbReference>
<dbReference type="EMBL" id="FZQA01000002">
    <property type="protein sequence ID" value="SNT72332.1"/>
    <property type="molecule type" value="Genomic_DNA"/>
</dbReference>
<dbReference type="Gene3D" id="1.10.132.20">
    <property type="entry name" value="Ribosome-recycling factor"/>
    <property type="match status" value="1"/>
</dbReference>
<evidence type="ECO:0000256" key="1">
    <source>
        <dbReference type="ARBA" id="ARBA00004496"/>
    </source>
</evidence>
<dbReference type="HAMAP" id="MF_00040">
    <property type="entry name" value="RRF"/>
    <property type="match status" value="1"/>
</dbReference>
<feature type="domain" description="Ribosome recycling factor" evidence="7">
    <location>
        <begin position="22"/>
        <end position="182"/>
    </location>
</feature>
<sequence>MSTKGVDLKDLRKRMEGAVAALKSEFAGLRTGRATASLVEPITVEAYGSHMPMTQVGTISVPEPRTISIQVWDKALVSAVERAIRESGLGVNPVVDGTLVRIPIPPLTQERRVELTKVAHKYAEQARVAIRNVRREGMDAIKKSKEISEDEQKRLADQVQKLTDEFVKTVDDALAAKDAEIMQV</sequence>
<reference evidence="8 9" key="1">
    <citation type="submission" date="2017-07" db="EMBL/GenBank/DDBJ databases">
        <authorList>
            <person name="Sun Z.S."/>
            <person name="Albrecht U."/>
            <person name="Echele G."/>
            <person name="Lee C.C."/>
        </authorList>
    </citation>
    <scope>NUCLEOTIDE SEQUENCE [LARGE SCALE GENOMIC DNA]</scope>
    <source>
        <strain evidence="8 9">CGMCC 1.12710</strain>
    </source>
</reference>
<evidence type="ECO:0000313" key="9">
    <source>
        <dbReference type="Proteomes" id="UP000198346"/>
    </source>
</evidence>
<comment type="function">
    <text evidence="5 6">Responsible for the release of ribosomes from messenger RNA at the termination of protein biosynthesis. May increase the efficiency of translation by recycling ribosomes from one round of translation to another.</text>
</comment>
<comment type="similarity">
    <text evidence="2 6">Belongs to the RRF family.</text>
</comment>
<evidence type="ECO:0000313" key="8">
    <source>
        <dbReference type="EMBL" id="SNT72332.1"/>
    </source>
</evidence>
<evidence type="ECO:0000256" key="5">
    <source>
        <dbReference type="ARBA" id="ARBA00025050"/>
    </source>
</evidence>
<dbReference type="FunFam" id="3.30.1360.40:FF:000001">
    <property type="entry name" value="Ribosome-recycling factor"/>
    <property type="match status" value="1"/>
</dbReference>
<dbReference type="Pfam" id="PF01765">
    <property type="entry name" value="RRF"/>
    <property type="match status" value="1"/>
</dbReference>
<accession>A0A239PQY3</accession>
<evidence type="ECO:0000256" key="6">
    <source>
        <dbReference type="HAMAP-Rule" id="MF_00040"/>
    </source>
</evidence>
<evidence type="ECO:0000256" key="3">
    <source>
        <dbReference type="ARBA" id="ARBA00022490"/>
    </source>
</evidence>
<dbReference type="AlphaFoldDB" id="A0A239PQY3"/>
<dbReference type="GO" id="GO:0005829">
    <property type="term" value="C:cytosol"/>
    <property type="evidence" value="ECO:0007669"/>
    <property type="project" value="GOC"/>
</dbReference>
<proteinExistence type="inferred from homology"/>
<dbReference type="Gene3D" id="3.30.1360.40">
    <property type="match status" value="1"/>
</dbReference>
<evidence type="ECO:0000259" key="7">
    <source>
        <dbReference type="Pfam" id="PF01765"/>
    </source>
</evidence>
<gene>
    <name evidence="6" type="primary">frr</name>
    <name evidence="8" type="ORF">SAMN06297382_1372</name>
</gene>